<feature type="compositionally biased region" description="Polar residues" evidence="4">
    <location>
        <begin position="244"/>
        <end position="254"/>
    </location>
</feature>
<dbReference type="Proteomes" id="UP001447188">
    <property type="component" value="Unassembled WGS sequence"/>
</dbReference>
<keyword evidence="3" id="KW-0539">Nucleus</keyword>
<sequence length="999" mass="110937">MAPRSTNRSRARQNPKNRSLNAFAIASSQVSEKPAVAAHRLGKAPPRAVKKRVKRDDDSEEEDDGDEEPRRKGGRDESVDGGSDSDGGQWKVGVDSDDESDIDSDEAMGESDEERFAGFTFGGSSSKGKGKKKGKAKEIDLDESEEDDGDDESEEDGEGFIDLSEMLDRAETPSDDDQETVKKNKKPGPGSKKRAAPIDSESDDDSSASSSDGNDSDADSFTNFSEEEDITPEDPTKLAALYTLISSLPSSTQPAAKRVRLDDPNEGKTPNEYNLSLTSTSQKLTVGDLLPSISDPRLKKALKVLTDPTPANTKQSGVQGKLSAPLAKRQQDRLDRTAAYEKTTETLGRWVDTVKTNREAEHLHFPLANAPNAPIKALARLPSMAASNSTPLTALEVTISGILKDSNMEDEKQLAEFESLKTNKLSIAEVQQRVAELRLTRELLYREELKAKRIKKIKSKAYHRVHKKERLRQEDAIKEALALEHGGVLDEDETMERERKRAEERMTLRHKQSKWAKGMKESGRTIWDEEAADGAVDMARRAEELTRRIRGKDVRGEEGAFEGSSSSEEEEEDEFDEEGVVMRERLLRDIKKAGAPVAAVAGGSKMLGGRLMDMKFMQSAEAARKKENDAALEELRRSIEDGDKMSDDESESDAETTKQTGGRMAFNPTKKDAIPTTAHKTDRSEFEEREEQSGSERDVEEDEEVTFVEKTSATSIRNPFSQPKLTSSQPDGNQLSFDQHPSVNQYKKDTSGPLGNPWITKDNASLVQSKQQGLLLGKQERKGERTNLKLAKHRRSALESPSGNEDVEIETTMTLKAVHKVTNPDDDGSDEVDDKEINLIPTKGKKGVGNSQRELVKRAFAGDNVVADFAKEKKQIAEDEDDKVIDETLPGWGTWTGEGLVNRWPQKKFLRTVKGISKDSRKDTKMAKVIINEKRVKKNVKYNASNLPHPFETKQQYERSLRIPIGPEWTTKATFQDSTMPRVMVKRGTVVEAISAPFK</sequence>
<feature type="compositionally biased region" description="Acidic residues" evidence="4">
    <location>
        <begin position="567"/>
        <end position="578"/>
    </location>
</feature>
<evidence type="ECO:0000256" key="2">
    <source>
        <dbReference type="ARBA" id="ARBA00022553"/>
    </source>
</evidence>
<feature type="compositionally biased region" description="Basic and acidic residues" evidence="4">
    <location>
        <begin position="68"/>
        <end position="78"/>
    </location>
</feature>
<dbReference type="PANTHER" id="PTHR14150:SF12">
    <property type="entry name" value="U3 SMALL NUCLEOLAR RNA-ASSOCIATED PROTEIN 14 HOMOLOG A"/>
    <property type="match status" value="1"/>
</dbReference>
<feature type="compositionally biased region" description="Acidic residues" evidence="4">
    <location>
        <begin position="140"/>
        <end position="159"/>
    </location>
</feature>
<feature type="compositionally biased region" description="Acidic residues" evidence="4">
    <location>
        <begin position="95"/>
        <end position="113"/>
    </location>
</feature>
<evidence type="ECO:0000256" key="3">
    <source>
        <dbReference type="ARBA" id="ARBA00023242"/>
    </source>
</evidence>
<reference evidence="5 6" key="1">
    <citation type="submission" date="2024-02" db="EMBL/GenBank/DDBJ databases">
        <title>Discinaceae phylogenomics.</title>
        <authorList>
            <person name="Dirks A.C."/>
            <person name="James T.Y."/>
        </authorList>
    </citation>
    <scope>NUCLEOTIDE SEQUENCE [LARGE SCALE GENOMIC DNA]</scope>
    <source>
        <strain evidence="5 6">ACD0624</strain>
    </source>
</reference>
<feature type="compositionally biased region" description="Basic and acidic residues" evidence="4">
    <location>
        <begin position="625"/>
        <end position="647"/>
    </location>
</feature>
<proteinExistence type="predicted"/>
<evidence type="ECO:0000313" key="5">
    <source>
        <dbReference type="EMBL" id="KAL0640313.1"/>
    </source>
</evidence>
<accession>A0ABR3GWX7</accession>
<feature type="region of interest" description="Disordered" evidence="4">
    <location>
        <begin position="625"/>
        <end position="805"/>
    </location>
</feature>
<comment type="caution">
    <text evidence="5">The sequence shown here is derived from an EMBL/GenBank/DDBJ whole genome shotgun (WGS) entry which is preliminary data.</text>
</comment>
<evidence type="ECO:0000256" key="1">
    <source>
        <dbReference type="ARBA" id="ARBA00004604"/>
    </source>
</evidence>
<dbReference type="Pfam" id="PF04615">
    <property type="entry name" value="Utp14"/>
    <property type="match status" value="1"/>
</dbReference>
<organism evidence="5 6">
    <name type="scientific">Discina gigas</name>
    <dbReference type="NCBI Taxonomy" id="1032678"/>
    <lineage>
        <taxon>Eukaryota</taxon>
        <taxon>Fungi</taxon>
        <taxon>Dikarya</taxon>
        <taxon>Ascomycota</taxon>
        <taxon>Pezizomycotina</taxon>
        <taxon>Pezizomycetes</taxon>
        <taxon>Pezizales</taxon>
        <taxon>Discinaceae</taxon>
        <taxon>Discina</taxon>
    </lineage>
</organism>
<feature type="compositionally biased region" description="Polar residues" evidence="4">
    <location>
        <begin position="711"/>
        <end position="745"/>
    </location>
</feature>
<dbReference type="PANTHER" id="PTHR14150">
    <property type="entry name" value="U3 SMALL NUCLEOLAR RNA-ASSOCIATED PROTEIN 14"/>
    <property type="match status" value="1"/>
</dbReference>
<feature type="compositionally biased region" description="Basic residues" evidence="4">
    <location>
        <begin position="183"/>
        <end position="195"/>
    </location>
</feature>
<keyword evidence="2" id="KW-0597">Phosphoprotein</keyword>
<gene>
    <name evidence="5" type="ORF">Q9L58_000593</name>
</gene>
<comment type="subcellular location">
    <subcellularLocation>
        <location evidence="1">Nucleus</location>
        <location evidence="1">Nucleolus</location>
    </subcellularLocation>
</comment>
<evidence type="ECO:0008006" key="7">
    <source>
        <dbReference type="Google" id="ProtNLM"/>
    </source>
</evidence>
<feature type="compositionally biased region" description="Basic and acidic residues" evidence="4">
    <location>
        <begin position="778"/>
        <end position="787"/>
    </location>
</feature>
<keyword evidence="6" id="KW-1185">Reference proteome</keyword>
<feature type="compositionally biased region" description="Polar residues" evidence="4">
    <location>
        <begin position="16"/>
        <end position="31"/>
    </location>
</feature>
<name>A0ABR3GWX7_9PEZI</name>
<dbReference type="InterPro" id="IPR006709">
    <property type="entry name" value="SSU_processome_Utp14"/>
</dbReference>
<protein>
    <recommendedName>
        <fullName evidence="7">U3 small nucleolar RNA-associated protein 14</fullName>
    </recommendedName>
</protein>
<feature type="compositionally biased region" description="Basic and acidic residues" evidence="4">
    <location>
        <begin position="669"/>
        <end position="697"/>
    </location>
</feature>
<feature type="region of interest" description="Disordered" evidence="4">
    <location>
        <begin position="1"/>
        <end position="273"/>
    </location>
</feature>
<dbReference type="EMBL" id="JBBBZM010000004">
    <property type="protein sequence ID" value="KAL0640313.1"/>
    <property type="molecule type" value="Genomic_DNA"/>
</dbReference>
<evidence type="ECO:0000256" key="4">
    <source>
        <dbReference type="SAM" id="MobiDB-lite"/>
    </source>
</evidence>
<feature type="compositionally biased region" description="Acidic residues" evidence="4">
    <location>
        <begin position="58"/>
        <end position="67"/>
    </location>
</feature>
<feature type="region of interest" description="Disordered" evidence="4">
    <location>
        <begin position="554"/>
        <end position="578"/>
    </location>
</feature>
<evidence type="ECO:0000313" key="6">
    <source>
        <dbReference type="Proteomes" id="UP001447188"/>
    </source>
</evidence>